<dbReference type="EMBL" id="LPUF01000001">
    <property type="protein sequence ID" value="OQK18560.1"/>
    <property type="molecule type" value="Genomic_DNA"/>
</dbReference>
<name>A0A1V8MAD6_9GAMM</name>
<sequence>MDQWLSTLASRIRQPITILSGWIKEKTGIKCTGKVQSYKGLMVYVSRKLAAAKFLELSTHERLIYF</sequence>
<evidence type="ECO:0000313" key="1">
    <source>
        <dbReference type="EMBL" id="OQK18560.1"/>
    </source>
</evidence>
<dbReference type="AlphaFoldDB" id="A0A1V8MAD6"/>
<gene>
    <name evidence="1" type="ORF">AU255_12325</name>
</gene>
<keyword evidence="2" id="KW-1185">Reference proteome</keyword>
<accession>A0A1V8MAD6</accession>
<proteinExistence type="predicted"/>
<organism evidence="1 2">
    <name type="scientific">Methyloprofundus sedimenti</name>
    <dbReference type="NCBI Taxonomy" id="1420851"/>
    <lineage>
        <taxon>Bacteria</taxon>
        <taxon>Pseudomonadati</taxon>
        <taxon>Pseudomonadota</taxon>
        <taxon>Gammaproteobacteria</taxon>
        <taxon>Methylococcales</taxon>
        <taxon>Methylococcaceae</taxon>
        <taxon>Methyloprofundus</taxon>
    </lineage>
</organism>
<reference evidence="1 2" key="1">
    <citation type="submission" date="2015-12" db="EMBL/GenBank/DDBJ databases">
        <authorList>
            <person name="Shamseldin A."/>
            <person name="Moawad H."/>
            <person name="Abd El-Rahim W.M."/>
            <person name="Sadowsky M.J."/>
        </authorList>
    </citation>
    <scope>NUCLEOTIDE SEQUENCE [LARGE SCALE GENOMIC DNA]</scope>
    <source>
        <strain evidence="1 2">WF1</strain>
    </source>
</reference>
<dbReference type="Proteomes" id="UP000191980">
    <property type="component" value="Unassembled WGS sequence"/>
</dbReference>
<evidence type="ECO:0000313" key="2">
    <source>
        <dbReference type="Proteomes" id="UP000191980"/>
    </source>
</evidence>
<protein>
    <submittedName>
        <fullName evidence="1">Uncharacterized protein</fullName>
    </submittedName>
</protein>
<comment type="caution">
    <text evidence="1">The sequence shown here is derived from an EMBL/GenBank/DDBJ whole genome shotgun (WGS) entry which is preliminary data.</text>
</comment>